<dbReference type="AlphaFoldDB" id="A0A1M6N1J0"/>
<dbReference type="EMBL" id="FQZQ01000015">
    <property type="protein sequence ID" value="SHJ89561.1"/>
    <property type="molecule type" value="Genomic_DNA"/>
</dbReference>
<name>A0A1M6N1J0_9RHOB</name>
<dbReference type="STRING" id="1470563.SAMN05444000_1157"/>
<protein>
    <submittedName>
        <fullName evidence="1">Uncharacterized protein</fullName>
    </submittedName>
</protein>
<evidence type="ECO:0000313" key="1">
    <source>
        <dbReference type="EMBL" id="SHJ89561.1"/>
    </source>
</evidence>
<accession>A0A1M6N1J0</accession>
<gene>
    <name evidence="1" type="ORF">SAMN05444000_1157</name>
</gene>
<keyword evidence="2" id="KW-1185">Reference proteome</keyword>
<sequence length="38" mass="4410">MPKFELDAWEYLQLSVCGLAHAVEAEHLLNRSRKRIAN</sequence>
<reference evidence="2" key="1">
    <citation type="submission" date="2016-11" db="EMBL/GenBank/DDBJ databases">
        <authorList>
            <person name="Varghese N."/>
            <person name="Submissions S."/>
        </authorList>
    </citation>
    <scope>NUCLEOTIDE SEQUENCE [LARGE SCALE GENOMIC DNA]</scope>
    <source>
        <strain evidence="2">DSM 100564</strain>
    </source>
</reference>
<dbReference type="Proteomes" id="UP000183982">
    <property type="component" value="Unassembled WGS sequence"/>
</dbReference>
<organism evidence="1 2">
    <name type="scientific">Shimia gijangensis</name>
    <dbReference type="NCBI Taxonomy" id="1470563"/>
    <lineage>
        <taxon>Bacteria</taxon>
        <taxon>Pseudomonadati</taxon>
        <taxon>Pseudomonadota</taxon>
        <taxon>Alphaproteobacteria</taxon>
        <taxon>Rhodobacterales</taxon>
        <taxon>Roseobacteraceae</taxon>
    </lineage>
</organism>
<proteinExistence type="predicted"/>
<evidence type="ECO:0000313" key="2">
    <source>
        <dbReference type="Proteomes" id="UP000183982"/>
    </source>
</evidence>